<keyword evidence="5" id="KW-0804">Transcription</keyword>
<dbReference type="InterPro" id="IPR036390">
    <property type="entry name" value="WH_DNA-bd_sf"/>
</dbReference>
<dbReference type="InterPro" id="IPR055166">
    <property type="entry name" value="Transc_reg_Sar_Rot_HTH"/>
</dbReference>
<sequence>MAKPEGDALHLDRQLCFALYASSRAMIRAYQPMLRALGITYPQYLVLLLLWQWADEKRSAEAITVGALGEHLMLDSGTLTPLLKRMEGAGLLTRQRSITDERTLLIALTEEGRSLQPRAQEWRDRALGQLDVPRERLAFLHGELWGLLDQLRKDP</sequence>
<dbReference type="InterPro" id="IPR039422">
    <property type="entry name" value="MarR/SlyA-like"/>
</dbReference>
<comment type="subcellular location">
    <subcellularLocation>
        <location evidence="1">Cytoplasm</location>
    </subcellularLocation>
</comment>
<evidence type="ECO:0000313" key="8">
    <source>
        <dbReference type="Proteomes" id="UP001597264"/>
    </source>
</evidence>
<dbReference type="Pfam" id="PF22381">
    <property type="entry name" value="Staph_reg_Sar_Rot"/>
    <property type="match status" value="1"/>
</dbReference>
<protein>
    <submittedName>
        <fullName evidence="7">MarR family winged helix-turn-helix transcriptional regulator</fullName>
    </submittedName>
</protein>
<dbReference type="EMBL" id="JBHTLR010000003">
    <property type="protein sequence ID" value="MFD1215194.1"/>
    <property type="molecule type" value="Genomic_DNA"/>
</dbReference>
<evidence type="ECO:0000313" key="7">
    <source>
        <dbReference type="EMBL" id="MFD1215194.1"/>
    </source>
</evidence>
<dbReference type="PRINTS" id="PR00598">
    <property type="entry name" value="HTHMARR"/>
</dbReference>
<keyword evidence="3" id="KW-0805">Transcription regulation</keyword>
<reference evidence="8" key="1">
    <citation type="journal article" date="2019" name="Int. J. Syst. Evol. Microbiol.">
        <title>The Global Catalogue of Microorganisms (GCM) 10K type strain sequencing project: providing services to taxonomists for standard genome sequencing and annotation.</title>
        <authorList>
            <consortium name="The Broad Institute Genomics Platform"/>
            <consortium name="The Broad Institute Genome Sequencing Center for Infectious Disease"/>
            <person name="Wu L."/>
            <person name="Ma J."/>
        </authorList>
    </citation>
    <scope>NUCLEOTIDE SEQUENCE [LARGE SCALE GENOMIC DNA]</scope>
    <source>
        <strain evidence="8">CCUG 54356</strain>
    </source>
</reference>
<evidence type="ECO:0000256" key="1">
    <source>
        <dbReference type="ARBA" id="ARBA00004496"/>
    </source>
</evidence>
<keyword evidence="2" id="KW-0963">Cytoplasm</keyword>
<dbReference type="SUPFAM" id="SSF46785">
    <property type="entry name" value="Winged helix' DNA-binding domain"/>
    <property type="match status" value="1"/>
</dbReference>
<accession>A0ABW3U779</accession>
<evidence type="ECO:0000256" key="4">
    <source>
        <dbReference type="ARBA" id="ARBA00023125"/>
    </source>
</evidence>
<feature type="domain" description="HTH marR-type" evidence="6">
    <location>
        <begin position="12"/>
        <end position="153"/>
    </location>
</feature>
<keyword evidence="8" id="KW-1185">Reference proteome</keyword>
<dbReference type="PANTHER" id="PTHR33164">
    <property type="entry name" value="TRANSCRIPTIONAL REGULATOR, MARR FAMILY"/>
    <property type="match status" value="1"/>
</dbReference>
<dbReference type="SMART" id="SM00347">
    <property type="entry name" value="HTH_MARR"/>
    <property type="match status" value="1"/>
</dbReference>
<organism evidence="7 8">
    <name type="scientific">Microbulbifer celer</name>
    <dbReference type="NCBI Taxonomy" id="435905"/>
    <lineage>
        <taxon>Bacteria</taxon>
        <taxon>Pseudomonadati</taxon>
        <taxon>Pseudomonadota</taxon>
        <taxon>Gammaproteobacteria</taxon>
        <taxon>Cellvibrionales</taxon>
        <taxon>Microbulbiferaceae</taxon>
        <taxon>Microbulbifer</taxon>
    </lineage>
</organism>
<dbReference type="Gene3D" id="1.10.10.10">
    <property type="entry name" value="Winged helix-like DNA-binding domain superfamily/Winged helix DNA-binding domain"/>
    <property type="match status" value="1"/>
</dbReference>
<name>A0ABW3U779_9GAMM</name>
<comment type="caution">
    <text evidence="7">The sequence shown here is derived from an EMBL/GenBank/DDBJ whole genome shotgun (WGS) entry which is preliminary data.</text>
</comment>
<dbReference type="InterPro" id="IPR000835">
    <property type="entry name" value="HTH_MarR-typ"/>
</dbReference>
<evidence type="ECO:0000256" key="5">
    <source>
        <dbReference type="ARBA" id="ARBA00023163"/>
    </source>
</evidence>
<dbReference type="InterPro" id="IPR036388">
    <property type="entry name" value="WH-like_DNA-bd_sf"/>
</dbReference>
<dbReference type="PROSITE" id="PS50995">
    <property type="entry name" value="HTH_MARR_2"/>
    <property type="match status" value="1"/>
</dbReference>
<dbReference type="Proteomes" id="UP001597264">
    <property type="component" value="Unassembled WGS sequence"/>
</dbReference>
<proteinExistence type="predicted"/>
<dbReference type="PANTHER" id="PTHR33164:SF5">
    <property type="entry name" value="ORGANIC HYDROPEROXIDE RESISTANCE TRANSCRIPTIONAL REGULATOR"/>
    <property type="match status" value="1"/>
</dbReference>
<keyword evidence="4" id="KW-0238">DNA-binding</keyword>
<evidence type="ECO:0000259" key="6">
    <source>
        <dbReference type="PROSITE" id="PS50995"/>
    </source>
</evidence>
<gene>
    <name evidence="7" type="ORF">ACFQ2X_01155</name>
</gene>
<evidence type="ECO:0000256" key="3">
    <source>
        <dbReference type="ARBA" id="ARBA00023015"/>
    </source>
</evidence>
<dbReference type="RefSeq" id="WP_230435557.1">
    <property type="nucleotide sequence ID" value="NZ_CP087715.1"/>
</dbReference>
<evidence type="ECO:0000256" key="2">
    <source>
        <dbReference type="ARBA" id="ARBA00022490"/>
    </source>
</evidence>